<evidence type="ECO:0000313" key="3">
    <source>
        <dbReference type="Proteomes" id="UP000518605"/>
    </source>
</evidence>
<sequence length="64" mass="7190">MYSVTLLCDYLMYGGVLTIATLSVKWMIQTAKSRSGLKIFTSSEIESMATGEFDVNWSVNMEIQ</sequence>
<evidence type="ECO:0000313" key="2">
    <source>
        <dbReference type="EMBL" id="MBB3150790.1"/>
    </source>
</evidence>
<proteinExistence type="predicted"/>
<feature type="transmembrane region" description="Helical" evidence="1">
    <location>
        <begin position="12"/>
        <end position="28"/>
    </location>
</feature>
<gene>
    <name evidence="2" type="ORF">FHS16_000824</name>
</gene>
<organism evidence="2 3">
    <name type="scientific">Paenibacillus endophyticus</name>
    <dbReference type="NCBI Taxonomy" id="1294268"/>
    <lineage>
        <taxon>Bacteria</taxon>
        <taxon>Bacillati</taxon>
        <taxon>Bacillota</taxon>
        <taxon>Bacilli</taxon>
        <taxon>Bacillales</taxon>
        <taxon>Paenibacillaceae</taxon>
        <taxon>Paenibacillus</taxon>
    </lineage>
</organism>
<dbReference type="Proteomes" id="UP000518605">
    <property type="component" value="Unassembled WGS sequence"/>
</dbReference>
<dbReference type="AlphaFoldDB" id="A0A7W5G8L4"/>
<keyword evidence="1" id="KW-0812">Transmembrane</keyword>
<dbReference type="EMBL" id="JACHXW010000002">
    <property type="protein sequence ID" value="MBB3150790.1"/>
    <property type="molecule type" value="Genomic_DNA"/>
</dbReference>
<comment type="caution">
    <text evidence="2">The sequence shown here is derived from an EMBL/GenBank/DDBJ whole genome shotgun (WGS) entry which is preliminary data.</text>
</comment>
<reference evidence="2 3" key="1">
    <citation type="submission" date="2020-08" db="EMBL/GenBank/DDBJ databases">
        <title>Genomic Encyclopedia of Type Strains, Phase III (KMG-III): the genomes of soil and plant-associated and newly described type strains.</title>
        <authorList>
            <person name="Whitman W."/>
        </authorList>
    </citation>
    <scope>NUCLEOTIDE SEQUENCE [LARGE SCALE GENOMIC DNA]</scope>
    <source>
        <strain evidence="2 3">CECT 8234</strain>
    </source>
</reference>
<accession>A0A7W5G8L4</accession>
<name>A0A7W5G8L4_9BACL</name>
<keyword evidence="3" id="KW-1185">Reference proteome</keyword>
<protein>
    <submittedName>
        <fullName evidence="2">Uncharacterized protein</fullName>
    </submittedName>
</protein>
<evidence type="ECO:0000256" key="1">
    <source>
        <dbReference type="SAM" id="Phobius"/>
    </source>
</evidence>
<keyword evidence="1" id="KW-1133">Transmembrane helix</keyword>
<keyword evidence="1" id="KW-0472">Membrane</keyword>